<dbReference type="Pfam" id="PF00263">
    <property type="entry name" value="Secretin"/>
    <property type="match status" value="1"/>
</dbReference>
<reference evidence="7 8" key="1">
    <citation type="submission" date="2020-07" db="EMBL/GenBank/DDBJ databases">
        <title>Diversity of carbapenemase encoding genes among Pseudomonas putida group clinical isolates in a tertiary Brazilian hospital.</title>
        <authorList>
            <person name="Alberto-Lei F."/>
            <person name="Nodari C.S."/>
            <person name="Streling A.P."/>
            <person name="Paulino J.T."/>
            <person name="Bessa-Neto F.O."/>
            <person name="Cayo R."/>
            <person name="Gales A.C."/>
        </authorList>
    </citation>
    <scope>NUCLEOTIDE SEQUENCE [LARGE SCALE GENOMIC DNA]</scope>
    <source>
        <strain evidence="7 8">14802</strain>
    </source>
</reference>
<evidence type="ECO:0000259" key="5">
    <source>
        <dbReference type="Pfam" id="PF00263"/>
    </source>
</evidence>
<dbReference type="InterPro" id="IPR004846">
    <property type="entry name" value="T2SS/T3SS_dom"/>
</dbReference>
<feature type="compositionally biased region" description="Low complexity" evidence="4">
    <location>
        <begin position="243"/>
        <end position="258"/>
    </location>
</feature>
<evidence type="ECO:0000256" key="3">
    <source>
        <dbReference type="ARBA" id="ARBA00023136"/>
    </source>
</evidence>
<proteinExistence type="predicted"/>
<keyword evidence="2" id="KW-0732">Signal</keyword>
<name>A0A7W2JZR0_9PSED</name>
<dbReference type="GO" id="GO:0019867">
    <property type="term" value="C:outer membrane"/>
    <property type="evidence" value="ECO:0007669"/>
    <property type="project" value="InterPro"/>
</dbReference>
<evidence type="ECO:0000313" key="8">
    <source>
        <dbReference type="Proteomes" id="UP000541770"/>
    </source>
</evidence>
<dbReference type="PANTHER" id="PTHR30332:SF24">
    <property type="entry name" value="SECRETIN GSPD-RELATED"/>
    <property type="match status" value="1"/>
</dbReference>
<dbReference type="PANTHER" id="PTHR30332">
    <property type="entry name" value="PROBABLE GENERAL SECRETION PATHWAY PROTEIN D"/>
    <property type="match status" value="1"/>
</dbReference>
<gene>
    <name evidence="7" type="ORF">H4C75_25585</name>
</gene>
<dbReference type="InterPro" id="IPR011514">
    <property type="entry name" value="Secretin_N_2"/>
</dbReference>
<protein>
    <submittedName>
        <fullName evidence="7">PilN family type IVB pilus formation outer membrane protein</fullName>
    </submittedName>
</protein>
<evidence type="ECO:0000259" key="6">
    <source>
        <dbReference type="Pfam" id="PF07655"/>
    </source>
</evidence>
<evidence type="ECO:0000256" key="4">
    <source>
        <dbReference type="SAM" id="MobiDB-lite"/>
    </source>
</evidence>
<evidence type="ECO:0000256" key="2">
    <source>
        <dbReference type="ARBA" id="ARBA00022729"/>
    </source>
</evidence>
<accession>A0A7W2JZR0</accession>
<comment type="subcellular location">
    <subcellularLocation>
        <location evidence="1">Membrane</location>
    </subcellularLocation>
</comment>
<sequence length="560" mass="59231">MLAPLLAAAVAAGLGGCEVKRVNESMRDVDATAEKADGLARSLRNQTDNRASVRFTDEQWVNPKPIVMKRGLPTIRDCEVGFNDTMSLQQFAQLLSGLCSKIPVQVMPDALDRGAAYLQGKAPAMPGASAIPAMEGSISDLFPDAGGGNYVPGAVAYQQPAGARGSMTVSTKYQGTLSGLLDSATGGLGLSWRYDNATGVIKIFYLDTRMFPVYAFNNASVFKAEVRSGMSTNAGTSSGGAGQSSSNGGSSGESGSNQTTQISMVSSLLDDIEKNVKSMLSLGKMSFSRTTGVITITDRPDVLDRVQEYLDEENKRITKNVLVNVEVISVKLTDTSQYGIDWSLVYKQVNGDWGFGLTNTFQGMGTGAVSSSISILDTSSSPWAGSKAIIKALSQQGRISSYRAPSVTTLNLQAAPIQIGKVKGYLQSSQISQSANVGSTTSLIPGSITSGFNMSLVPMIMPSDQLLMQMMVNMTGDPDLEEISAGDSKIQNPSYDTQIINQAVKLRSGQTLVLSGFDQTTVNASKSGTFTPSNFLFGGGGLSDKNRDVLVLMITPIIME</sequence>
<dbReference type="EMBL" id="JACGDE010000025">
    <property type="protein sequence ID" value="MBA6068112.1"/>
    <property type="molecule type" value="Genomic_DNA"/>
</dbReference>
<dbReference type="AlphaFoldDB" id="A0A7W2JZR0"/>
<dbReference type="Pfam" id="PF07655">
    <property type="entry name" value="Secretin_N_2"/>
    <property type="match status" value="1"/>
</dbReference>
<keyword evidence="3" id="KW-0472">Membrane</keyword>
<feature type="region of interest" description="Disordered" evidence="4">
    <location>
        <begin position="232"/>
        <end position="258"/>
    </location>
</feature>
<dbReference type="GO" id="GO:0009297">
    <property type="term" value="P:pilus assembly"/>
    <property type="evidence" value="ECO:0007669"/>
    <property type="project" value="InterPro"/>
</dbReference>
<organism evidence="7 8">
    <name type="scientific">Pseudomonas mosselii</name>
    <dbReference type="NCBI Taxonomy" id="78327"/>
    <lineage>
        <taxon>Bacteria</taxon>
        <taxon>Pseudomonadati</taxon>
        <taxon>Pseudomonadota</taxon>
        <taxon>Gammaproteobacteria</taxon>
        <taxon>Pseudomonadales</taxon>
        <taxon>Pseudomonadaceae</taxon>
        <taxon>Pseudomonas</taxon>
    </lineage>
</organism>
<dbReference type="InterPro" id="IPR050810">
    <property type="entry name" value="Bact_Secretion_Sys_Channel"/>
</dbReference>
<dbReference type="InterPro" id="IPR013359">
    <property type="entry name" value="Pilus_4B_PilN"/>
</dbReference>
<evidence type="ECO:0000313" key="7">
    <source>
        <dbReference type="EMBL" id="MBA6068112.1"/>
    </source>
</evidence>
<evidence type="ECO:0000256" key="1">
    <source>
        <dbReference type="ARBA" id="ARBA00004370"/>
    </source>
</evidence>
<feature type="domain" description="Secretin N-terminal" evidence="6">
    <location>
        <begin position="208"/>
        <end position="291"/>
    </location>
</feature>
<dbReference type="Proteomes" id="UP000541770">
    <property type="component" value="Unassembled WGS sequence"/>
</dbReference>
<dbReference type="GO" id="GO:0009306">
    <property type="term" value="P:protein secretion"/>
    <property type="evidence" value="ECO:0007669"/>
    <property type="project" value="InterPro"/>
</dbReference>
<feature type="domain" description="Type II/III secretion system secretin-like" evidence="5">
    <location>
        <begin position="392"/>
        <end position="529"/>
    </location>
</feature>
<comment type="caution">
    <text evidence="7">The sequence shown here is derived from an EMBL/GenBank/DDBJ whole genome shotgun (WGS) entry which is preliminary data.</text>
</comment>
<dbReference type="NCBIfam" id="TIGR02520">
    <property type="entry name" value="pilus_B_mal_scr"/>
    <property type="match status" value="1"/>
</dbReference>